<dbReference type="SUPFAM" id="SSF69572">
    <property type="entry name" value="Activating enzymes of the ubiquitin-like proteins"/>
    <property type="match status" value="1"/>
</dbReference>
<dbReference type="STRING" id="493475.GARC_4830"/>
<accession>K6YUA8</accession>
<reference evidence="3 4" key="1">
    <citation type="journal article" date="2017" name="Antonie Van Leeuwenhoek">
        <title>Rhizobium rhizosphaerae sp. nov., a novel species isolated from rice rhizosphere.</title>
        <authorList>
            <person name="Zhao J.J."/>
            <person name="Zhang J."/>
            <person name="Zhang R.J."/>
            <person name="Zhang C.W."/>
            <person name="Yin H.Q."/>
            <person name="Zhang X.X."/>
        </authorList>
    </citation>
    <scope>NUCLEOTIDE SEQUENCE [LARGE SCALE GENOMIC DNA]</scope>
    <source>
        <strain evidence="3 4">BSs20135</strain>
    </source>
</reference>
<evidence type="ECO:0000313" key="3">
    <source>
        <dbReference type="EMBL" id="GAC21767.1"/>
    </source>
</evidence>
<protein>
    <submittedName>
        <fullName evidence="3">ThiF family protein</fullName>
    </submittedName>
</protein>
<dbReference type="InterPro" id="IPR046741">
    <property type="entry name" value="DUF6791"/>
</dbReference>
<dbReference type="AlphaFoldDB" id="K6YUA8"/>
<keyword evidence="4" id="KW-1185">Reference proteome</keyword>
<evidence type="ECO:0000259" key="2">
    <source>
        <dbReference type="Pfam" id="PF20590"/>
    </source>
</evidence>
<dbReference type="RefSeq" id="WP_007625086.1">
    <property type="nucleotide sequence ID" value="NZ_BAEO01000065.1"/>
</dbReference>
<feature type="domain" description="DUF6791" evidence="2">
    <location>
        <begin position="10"/>
        <end position="159"/>
    </location>
</feature>
<dbReference type="NCBIfam" id="NF004805">
    <property type="entry name" value="PRK06153.1-4"/>
    <property type="match status" value="1"/>
</dbReference>
<sequence length="393" mass="43937">MSQQLINLSPDLKRIQNEGYELEIRNGHALISNVPYVNNQKEVKFGTLVSNLTLNGNVACKPSCHVMYFSGEQPCNLDGAEIQQIKHTEESKLLANGIHVDRSFSNKPPNGYDDYWHKFTQYIAIISNPAKAIDHSVTAKTFRPVEAANDSEVFKYVDTNSSRAGISAVSAKMMNQKIGIIGLGGTGAYILDLVAKTPVKEIHLFDGDEYCQHNAFRSPGAVSLEELKQCKSKVEFYKSKYGQMRRGIFAHDTFIDENNLVLFDDMHFVFVSVDNGSSKKAIFNYLKSKAIPFIDVGLGIQLVDDKLNGILRTTLCTSDKADHLEKLVSMDDGVNDDYSSNIQIAELNAFNASHAVIKWKKWSGFYHDHIHEHNTTYTLDVNMLLGDENDDAA</sequence>
<gene>
    <name evidence="3" type="ORF">GARC_4830</name>
</gene>
<dbReference type="InterPro" id="IPR035985">
    <property type="entry name" value="Ubiquitin-activating_enz"/>
</dbReference>
<feature type="domain" description="THIF-type NAD/FAD binding fold" evidence="1">
    <location>
        <begin position="171"/>
        <end position="297"/>
    </location>
</feature>
<dbReference type="Proteomes" id="UP000006327">
    <property type="component" value="Unassembled WGS sequence"/>
</dbReference>
<dbReference type="InterPro" id="IPR000594">
    <property type="entry name" value="ThiF_NAD_FAD-bd"/>
</dbReference>
<evidence type="ECO:0000313" key="4">
    <source>
        <dbReference type="Proteomes" id="UP000006327"/>
    </source>
</evidence>
<dbReference type="Gene3D" id="3.40.50.720">
    <property type="entry name" value="NAD(P)-binding Rossmann-like Domain"/>
    <property type="match status" value="1"/>
</dbReference>
<dbReference type="eggNOG" id="COG0476">
    <property type="taxonomic scope" value="Bacteria"/>
</dbReference>
<name>K6YUA8_9ALTE</name>
<proteinExistence type="predicted"/>
<dbReference type="Pfam" id="PF00899">
    <property type="entry name" value="ThiF"/>
    <property type="match status" value="1"/>
</dbReference>
<evidence type="ECO:0000259" key="1">
    <source>
        <dbReference type="Pfam" id="PF00899"/>
    </source>
</evidence>
<dbReference type="OrthoDB" id="8773615at2"/>
<dbReference type="GO" id="GO:0008641">
    <property type="term" value="F:ubiquitin-like modifier activating enzyme activity"/>
    <property type="evidence" value="ECO:0007669"/>
    <property type="project" value="InterPro"/>
</dbReference>
<organism evidence="3 4">
    <name type="scientific">Paraglaciecola arctica BSs20135</name>
    <dbReference type="NCBI Taxonomy" id="493475"/>
    <lineage>
        <taxon>Bacteria</taxon>
        <taxon>Pseudomonadati</taxon>
        <taxon>Pseudomonadota</taxon>
        <taxon>Gammaproteobacteria</taxon>
        <taxon>Alteromonadales</taxon>
        <taxon>Alteromonadaceae</taxon>
        <taxon>Paraglaciecola</taxon>
    </lineage>
</organism>
<comment type="caution">
    <text evidence="3">The sequence shown here is derived from an EMBL/GenBank/DDBJ whole genome shotgun (WGS) entry which is preliminary data.</text>
</comment>
<dbReference type="Pfam" id="PF20590">
    <property type="entry name" value="DUF6791"/>
    <property type="match status" value="1"/>
</dbReference>
<dbReference type="EMBL" id="BAEO01000065">
    <property type="protein sequence ID" value="GAC21767.1"/>
    <property type="molecule type" value="Genomic_DNA"/>
</dbReference>
<dbReference type="NCBIfam" id="NF004804">
    <property type="entry name" value="PRK06153.1-3"/>
    <property type="match status" value="1"/>
</dbReference>